<dbReference type="InParanoid" id="A0A0V1B0L8"/>
<dbReference type="EMBL" id="JYDH01000139">
    <property type="protein sequence ID" value="KRY30512.1"/>
    <property type="molecule type" value="Genomic_DNA"/>
</dbReference>
<reference evidence="1 2" key="1">
    <citation type="submission" date="2015-01" db="EMBL/GenBank/DDBJ databases">
        <title>Evolution of Trichinella species and genotypes.</title>
        <authorList>
            <person name="Korhonen P.K."/>
            <person name="Edoardo P."/>
            <person name="Giuseppe L.R."/>
            <person name="Gasser R.B."/>
        </authorList>
    </citation>
    <scope>NUCLEOTIDE SEQUENCE [LARGE SCALE GENOMIC DNA]</scope>
    <source>
        <strain evidence="1">ISS3</strain>
    </source>
</reference>
<keyword evidence="2" id="KW-1185">Reference proteome</keyword>
<dbReference type="OrthoDB" id="10521262at2759"/>
<evidence type="ECO:0000313" key="2">
    <source>
        <dbReference type="Proteomes" id="UP000054776"/>
    </source>
</evidence>
<sequence length="218" mass="25172">MVHHNFRLDTKEASLNLVKIYFDVEIFYLISCCFFDCASTVAKLDGVLQNQNERRFQRKPGRHHHLYSIWPITLCNDVQPSVKCGFAMNSALKHPVAMVIQVGIKEFEMKYLDLFLIAVAYSCCTHTATVVDLVGIRAITCFTFTEFQILDEIAFFDNYALLNIRLLLFNSYQFIFDPDSQIQVNATWLNVYITKINLHLYKCYVVVISVQNFARGVA</sequence>
<accession>A0A0V1B0L8</accession>
<dbReference type="AlphaFoldDB" id="A0A0V1B0L8"/>
<proteinExistence type="predicted"/>
<dbReference type="Proteomes" id="UP000054776">
    <property type="component" value="Unassembled WGS sequence"/>
</dbReference>
<name>A0A0V1B0L8_TRISP</name>
<organism evidence="1 2">
    <name type="scientific">Trichinella spiralis</name>
    <name type="common">Trichina worm</name>
    <dbReference type="NCBI Taxonomy" id="6334"/>
    <lineage>
        <taxon>Eukaryota</taxon>
        <taxon>Metazoa</taxon>
        <taxon>Ecdysozoa</taxon>
        <taxon>Nematoda</taxon>
        <taxon>Enoplea</taxon>
        <taxon>Dorylaimia</taxon>
        <taxon>Trichinellida</taxon>
        <taxon>Trichinellidae</taxon>
        <taxon>Trichinella</taxon>
    </lineage>
</organism>
<protein>
    <submittedName>
        <fullName evidence="1">Uncharacterized protein</fullName>
    </submittedName>
</protein>
<evidence type="ECO:0000313" key="1">
    <source>
        <dbReference type="EMBL" id="KRY30512.1"/>
    </source>
</evidence>
<gene>
    <name evidence="1" type="ORF">T01_9557</name>
</gene>
<comment type="caution">
    <text evidence="1">The sequence shown here is derived from an EMBL/GenBank/DDBJ whole genome shotgun (WGS) entry which is preliminary data.</text>
</comment>